<evidence type="ECO:0000259" key="2">
    <source>
        <dbReference type="PROSITE" id="PS50213"/>
    </source>
</evidence>
<name>A0A448ZJ18_9STRA</name>
<dbReference type="SMART" id="SM00554">
    <property type="entry name" value="FAS1"/>
    <property type="match status" value="2"/>
</dbReference>
<feature type="signal peptide" evidence="1">
    <location>
        <begin position="1"/>
        <end position="30"/>
    </location>
</feature>
<accession>A0A448ZJ18</accession>
<dbReference type="PANTHER" id="PTHR10900">
    <property type="entry name" value="PERIOSTIN-RELATED"/>
    <property type="match status" value="1"/>
</dbReference>
<evidence type="ECO:0000313" key="3">
    <source>
        <dbReference type="EMBL" id="VEU41966.1"/>
    </source>
</evidence>
<feature type="domain" description="FAS1" evidence="2">
    <location>
        <begin position="32"/>
        <end position="172"/>
    </location>
</feature>
<gene>
    <name evidence="3" type="ORF">PSNMU_V1.4_AUG-EV-PASAV3_0089130</name>
</gene>
<proteinExistence type="predicted"/>
<reference evidence="3 4" key="1">
    <citation type="submission" date="2019-01" db="EMBL/GenBank/DDBJ databases">
        <authorList>
            <person name="Ferrante I. M."/>
        </authorList>
    </citation>
    <scope>NUCLEOTIDE SEQUENCE [LARGE SCALE GENOMIC DNA]</scope>
    <source>
        <strain evidence="3 4">B856</strain>
    </source>
</reference>
<protein>
    <recommendedName>
        <fullName evidence="2">FAS1 domain-containing protein</fullName>
    </recommendedName>
</protein>
<dbReference type="Proteomes" id="UP000291116">
    <property type="component" value="Unassembled WGS sequence"/>
</dbReference>
<dbReference type="Gene3D" id="2.30.180.10">
    <property type="entry name" value="FAS1 domain"/>
    <property type="match status" value="2"/>
</dbReference>
<feature type="chain" id="PRO_5019553483" description="FAS1 domain-containing protein" evidence="1">
    <location>
        <begin position="31"/>
        <end position="348"/>
    </location>
</feature>
<dbReference type="Pfam" id="PF02469">
    <property type="entry name" value="Fasciclin"/>
    <property type="match status" value="2"/>
</dbReference>
<sequence>MITNVFFPKSTQLACSLALLLSTLSAAVDGECNYFIDLVCNSTDFSTICELISLSDATNEAINEGNWTIFVPTNAAFEKLNSDLVDNVLNCTTALDDFLGFHSAANGELVKYADLECGGVVEMANGDESRTVCQDGKIFQKGGLNAEDSMPEIISADIETCEGVLHVVDKVLLPQAEFLSVLDECESAFESQAVEEHKSESCKTIVDLICEKNEFMTFCDLITDFDLAEALSRGTWTVFAPTDDAFDTMVEHVDLTSDEIVSVVRYHLHDGSLLFFEDLVCRDLIPMANGRRSRTKCQEGIDFEDSFVKYQRGPGQVGDMLPEITTKNLGACNGVVHVVNHVMIPRLD</sequence>
<feature type="domain" description="FAS1" evidence="2">
    <location>
        <begin position="202"/>
        <end position="343"/>
    </location>
</feature>
<dbReference type="InterPro" id="IPR036378">
    <property type="entry name" value="FAS1_dom_sf"/>
</dbReference>
<dbReference type="PROSITE" id="PS50213">
    <property type="entry name" value="FAS1"/>
    <property type="match status" value="2"/>
</dbReference>
<dbReference type="InterPro" id="IPR000782">
    <property type="entry name" value="FAS1_domain"/>
</dbReference>
<evidence type="ECO:0000313" key="4">
    <source>
        <dbReference type="Proteomes" id="UP000291116"/>
    </source>
</evidence>
<dbReference type="EMBL" id="CAACVS010000399">
    <property type="protein sequence ID" value="VEU41966.1"/>
    <property type="molecule type" value="Genomic_DNA"/>
</dbReference>
<keyword evidence="1" id="KW-0732">Signal</keyword>
<dbReference type="PANTHER" id="PTHR10900:SF77">
    <property type="entry name" value="FI19380P1"/>
    <property type="match status" value="1"/>
</dbReference>
<dbReference type="AlphaFoldDB" id="A0A448ZJ18"/>
<dbReference type="InterPro" id="IPR050904">
    <property type="entry name" value="Adhesion/Biosynth-related"/>
</dbReference>
<organism evidence="3 4">
    <name type="scientific">Pseudo-nitzschia multistriata</name>
    <dbReference type="NCBI Taxonomy" id="183589"/>
    <lineage>
        <taxon>Eukaryota</taxon>
        <taxon>Sar</taxon>
        <taxon>Stramenopiles</taxon>
        <taxon>Ochrophyta</taxon>
        <taxon>Bacillariophyta</taxon>
        <taxon>Bacillariophyceae</taxon>
        <taxon>Bacillariophycidae</taxon>
        <taxon>Bacillariales</taxon>
        <taxon>Bacillariaceae</taxon>
        <taxon>Pseudo-nitzschia</taxon>
    </lineage>
</organism>
<evidence type="ECO:0000256" key="1">
    <source>
        <dbReference type="SAM" id="SignalP"/>
    </source>
</evidence>
<dbReference type="SUPFAM" id="SSF82153">
    <property type="entry name" value="FAS1 domain"/>
    <property type="match status" value="2"/>
</dbReference>
<dbReference type="OrthoDB" id="46794at2759"/>
<keyword evidence="4" id="KW-1185">Reference proteome</keyword>